<keyword evidence="6" id="KW-1185">Reference proteome</keyword>
<proteinExistence type="predicted"/>
<dbReference type="PANTHER" id="PTHR30146:SF109">
    <property type="entry name" value="HTH-TYPE TRANSCRIPTIONAL REGULATOR GALS"/>
    <property type="match status" value="1"/>
</dbReference>
<dbReference type="Pfam" id="PF13377">
    <property type="entry name" value="Peripla_BP_3"/>
    <property type="match status" value="1"/>
</dbReference>
<gene>
    <name evidence="5" type="ORF">HME9304_00685</name>
</gene>
<dbReference type="PANTHER" id="PTHR30146">
    <property type="entry name" value="LACI-RELATED TRANSCRIPTIONAL REPRESSOR"/>
    <property type="match status" value="1"/>
</dbReference>
<dbReference type="InterPro" id="IPR028082">
    <property type="entry name" value="Peripla_BP_I"/>
</dbReference>
<keyword evidence="3" id="KW-0804">Transcription</keyword>
<dbReference type="EMBL" id="CP030104">
    <property type="protein sequence ID" value="AWX43694.1"/>
    <property type="molecule type" value="Genomic_DNA"/>
</dbReference>
<evidence type="ECO:0000256" key="1">
    <source>
        <dbReference type="ARBA" id="ARBA00023015"/>
    </source>
</evidence>
<feature type="domain" description="Transcriptional regulator LacI/GalR-like sensor" evidence="4">
    <location>
        <begin position="25"/>
        <end position="118"/>
    </location>
</feature>
<dbReference type="GO" id="GO:0000976">
    <property type="term" value="F:transcription cis-regulatory region binding"/>
    <property type="evidence" value="ECO:0007669"/>
    <property type="project" value="TreeGrafter"/>
</dbReference>
<dbReference type="Gene3D" id="3.40.50.2300">
    <property type="match status" value="2"/>
</dbReference>
<evidence type="ECO:0000313" key="6">
    <source>
        <dbReference type="Proteomes" id="UP000248536"/>
    </source>
</evidence>
<dbReference type="Proteomes" id="UP000248536">
    <property type="component" value="Chromosome"/>
</dbReference>
<dbReference type="RefSeq" id="WP_112377246.1">
    <property type="nucleotide sequence ID" value="NZ_CP030104.1"/>
</dbReference>
<evidence type="ECO:0000313" key="5">
    <source>
        <dbReference type="EMBL" id="AWX43694.1"/>
    </source>
</evidence>
<dbReference type="GO" id="GO:0003700">
    <property type="term" value="F:DNA-binding transcription factor activity"/>
    <property type="evidence" value="ECO:0007669"/>
    <property type="project" value="TreeGrafter"/>
</dbReference>
<keyword evidence="2" id="KW-0238">DNA-binding</keyword>
<dbReference type="InterPro" id="IPR046335">
    <property type="entry name" value="LacI/GalR-like_sensor"/>
</dbReference>
<protein>
    <submittedName>
        <fullName evidence="5">HTH-type transcriptional regulator RegA</fullName>
    </submittedName>
</protein>
<dbReference type="AlphaFoldDB" id="A0A2Z4LQ42"/>
<dbReference type="KEGG" id="spon:HME9304_00685"/>
<dbReference type="SUPFAM" id="SSF53822">
    <property type="entry name" value="Periplasmic binding protein-like I"/>
    <property type="match status" value="1"/>
</dbReference>
<reference evidence="5 6" key="1">
    <citation type="submission" date="2018-06" db="EMBL/GenBank/DDBJ databases">
        <title>Spongiibacterium sp. HME9304 Genome sequencing and assembly.</title>
        <authorList>
            <person name="Kang H."/>
            <person name="Kim H."/>
            <person name="Joh K."/>
        </authorList>
    </citation>
    <scope>NUCLEOTIDE SEQUENCE [LARGE SCALE GENOMIC DNA]</scope>
    <source>
        <strain evidence="5 6">HME9304</strain>
    </source>
</reference>
<evidence type="ECO:0000256" key="2">
    <source>
        <dbReference type="ARBA" id="ARBA00023125"/>
    </source>
</evidence>
<evidence type="ECO:0000256" key="3">
    <source>
        <dbReference type="ARBA" id="ARBA00023163"/>
    </source>
</evidence>
<accession>A0A2Z4LQ42</accession>
<keyword evidence="1" id="KW-0805">Transcription regulation</keyword>
<name>A0A2Z4LQ42_9FLAO</name>
<sequence length="122" mass="13880">MVLELNGYRNFDRELDAFLEQYQIDGILAAEELTTIKAINFIKKKGLRIPGDISVIGFTDGQLSQNSDPSLTTISQNANIMGAIALKRLLRQITRKTTKPQNQNQTIVKHKLILRESTRDFY</sequence>
<evidence type="ECO:0000259" key="4">
    <source>
        <dbReference type="Pfam" id="PF13377"/>
    </source>
</evidence>
<organism evidence="5 6">
    <name type="scientific">Flagellimonas maritima</name>
    <dbReference type="NCBI Taxonomy" id="1383885"/>
    <lineage>
        <taxon>Bacteria</taxon>
        <taxon>Pseudomonadati</taxon>
        <taxon>Bacteroidota</taxon>
        <taxon>Flavobacteriia</taxon>
        <taxon>Flavobacteriales</taxon>
        <taxon>Flavobacteriaceae</taxon>
        <taxon>Flagellimonas</taxon>
    </lineage>
</organism>
<dbReference type="OrthoDB" id="9768806at2"/>